<dbReference type="PANTHER" id="PTHR33540">
    <property type="entry name" value="TRNA THREONYLCARBAMOYLADENOSINE BIOSYNTHESIS PROTEIN TSAE"/>
    <property type="match status" value="1"/>
</dbReference>
<dbReference type="Gene3D" id="3.40.50.300">
    <property type="entry name" value="P-loop containing nucleotide triphosphate hydrolases"/>
    <property type="match status" value="1"/>
</dbReference>
<keyword evidence="4" id="KW-0963">Cytoplasm</keyword>
<dbReference type="NCBIfam" id="TIGR00150">
    <property type="entry name" value="T6A_YjeE"/>
    <property type="match status" value="1"/>
</dbReference>
<keyword evidence="13" id="KW-1185">Reference proteome</keyword>
<accession>A0ABT1C2P4</accession>
<gene>
    <name evidence="12" type="primary">tsaE</name>
    <name evidence="12" type="ORF">NGM99_03810</name>
</gene>
<keyword evidence="5" id="KW-0819">tRNA processing</keyword>
<dbReference type="SUPFAM" id="SSF56112">
    <property type="entry name" value="Protein kinase-like (PK-like)"/>
    <property type="match status" value="1"/>
</dbReference>
<comment type="subcellular location">
    <subcellularLocation>
        <location evidence="1">Cytoplasm</location>
    </subcellularLocation>
</comment>
<evidence type="ECO:0000256" key="8">
    <source>
        <dbReference type="ARBA" id="ARBA00022840"/>
    </source>
</evidence>
<protein>
    <recommendedName>
        <fullName evidence="3">tRNA threonylcarbamoyladenosine biosynthesis protein TsaE</fullName>
    </recommendedName>
    <alternativeName>
        <fullName evidence="10">t(6)A37 threonylcarbamoyladenosine biosynthesis protein TsaE</fullName>
    </alternativeName>
</protein>
<dbReference type="InterPro" id="IPR027417">
    <property type="entry name" value="P-loop_NTPase"/>
</dbReference>
<dbReference type="InterPro" id="IPR011009">
    <property type="entry name" value="Kinase-like_dom_sf"/>
</dbReference>
<dbReference type="InterPro" id="IPR012180">
    <property type="entry name" value="Bifunc_ATPase/PTrfase"/>
</dbReference>
<sequence length="494" mass="54313">MTIELPDEAATQRLGEDIAAVIRAGDVLALQGDLGSGKSTLARALIRALADEPDLDVPSPTFTLVQTYGTTPAIAHFDLYRLGHPEELGELGLGEDAQEGAALVEWPERAEGTLPPGTVTLSLSEYGEGRIAALSGEGSFRDRIERSLLARRFLDASGWERATRRRLTADASARTYDVVRKAGREPVLLMNSLPLVLGPVIRDGKAYAEIAHSSRTVHAFVAVDEALAQAGIRVPEIVAQDVANGFLLLEILGSEGILDADGQPIPERYEAAGALLAKIHERDWSPEIHAKAGFTYTIPPYDRDALLIETELLLDWFIPWRDGKPASAELRAAFKAEWNRLITRLEATEQSLVLRDHQSPNTFWLADRQGSDRIALIDFQDALIGPAAYDVASIATDPRVTISEELEAQVVAAYEKARNGSPRFDPESFREACAICAAQRHTKILGIFVRLKLRDGKDGYIAHLPRIRDYLRRALRHPALTDLRALYQREGILS</sequence>
<keyword evidence="9" id="KW-0460">Magnesium</keyword>
<proteinExistence type="inferred from homology"/>
<keyword evidence="8" id="KW-0067">ATP-binding</keyword>
<dbReference type="Pfam" id="PF01636">
    <property type="entry name" value="APH"/>
    <property type="match status" value="1"/>
</dbReference>
<evidence type="ECO:0000256" key="4">
    <source>
        <dbReference type="ARBA" id="ARBA00022490"/>
    </source>
</evidence>
<evidence type="ECO:0000259" key="11">
    <source>
        <dbReference type="Pfam" id="PF01636"/>
    </source>
</evidence>
<evidence type="ECO:0000256" key="5">
    <source>
        <dbReference type="ARBA" id="ARBA00022694"/>
    </source>
</evidence>
<evidence type="ECO:0000256" key="10">
    <source>
        <dbReference type="ARBA" id="ARBA00032441"/>
    </source>
</evidence>
<organism evidence="12 13">
    <name type="scientific">Mesorhizobium liriopis</name>
    <dbReference type="NCBI Taxonomy" id="2953882"/>
    <lineage>
        <taxon>Bacteria</taxon>
        <taxon>Pseudomonadati</taxon>
        <taxon>Pseudomonadota</taxon>
        <taxon>Alphaproteobacteria</taxon>
        <taxon>Hyphomicrobiales</taxon>
        <taxon>Phyllobacteriaceae</taxon>
        <taxon>Mesorhizobium</taxon>
    </lineage>
</organism>
<keyword evidence="6" id="KW-0479">Metal-binding</keyword>
<dbReference type="PANTHER" id="PTHR33540:SF2">
    <property type="entry name" value="TRNA THREONYLCARBAMOYLADENOSINE BIOSYNTHESIS PROTEIN TSAE"/>
    <property type="match status" value="1"/>
</dbReference>
<evidence type="ECO:0000256" key="3">
    <source>
        <dbReference type="ARBA" id="ARBA00019010"/>
    </source>
</evidence>
<feature type="domain" description="Aminoglycoside phosphotransferase" evidence="11">
    <location>
        <begin position="165"/>
        <end position="424"/>
    </location>
</feature>
<reference evidence="12 13" key="1">
    <citation type="submission" date="2022-06" db="EMBL/GenBank/DDBJ databases">
        <title>Mesorhizobium sp. strain RP14 Genome sequencing and assembly.</title>
        <authorList>
            <person name="Kim I."/>
        </authorList>
    </citation>
    <scope>NUCLEOTIDE SEQUENCE [LARGE SCALE GENOMIC DNA]</scope>
    <source>
        <strain evidence="13">RP14(2022)</strain>
    </source>
</reference>
<dbReference type="InterPro" id="IPR002575">
    <property type="entry name" value="Aminoglycoside_PTrfase"/>
</dbReference>
<comment type="caution">
    <text evidence="12">The sequence shown here is derived from an EMBL/GenBank/DDBJ whole genome shotgun (WGS) entry which is preliminary data.</text>
</comment>
<comment type="similarity">
    <text evidence="2">Belongs to the TsaE family.</text>
</comment>
<evidence type="ECO:0000256" key="6">
    <source>
        <dbReference type="ARBA" id="ARBA00022723"/>
    </source>
</evidence>
<evidence type="ECO:0000256" key="2">
    <source>
        <dbReference type="ARBA" id="ARBA00007599"/>
    </source>
</evidence>
<evidence type="ECO:0000313" key="13">
    <source>
        <dbReference type="Proteomes" id="UP001205906"/>
    </source>
</evidence>
<evidence type="ECO:0000256" key="7">
    <source>
        <dbReference type="ARBA" id="ARBA00022741"/>
    </source>
</evidence>
<keyword evidence="7" id="KW-0547">Nucleotide-binding</keyword>
<evidence type="ECO:0000313" key="12">
    <source>
        <dbReference type="EMBL" id="MCO6048913.1"/>
    </source>
</evidence>
<dbReference type="Gene3D" id="3.90.1200.10">
    <property type="match status" value="1"/>
</dbReference>
<dbReference type="EMBL" id="JAMXQS010000002">
    <property type="protein sequence ID" value="MCO6048913.1"/>
    <property type="molecule type" value="Genomic_DNA"/>
</dbReference>
<dbReference type="InterPro" id="IPR003442">
    <property type="entry name" value="T6A_TsaE"/>
</dbReference>
<dbReference type="Pfam" id="PF02367">
    <property type="entry name" value="TsaE"/>
    <property type="match status" value="1"/>
</dbReference>
<evidence type="ECO:0000256" key="9">
    <source>
        <dbReference type="ARBA" id="ARBA00022842"/>
    </source>
</evidence>
<dbReference type="RefSeq" id="WP_252816167.1">
    <property type="nucleotide sequence ID" value="NZ_JAMXQS010000002.1"/>
</dbReference>
<name>A0ABT1C2P4_9HYPH</name>
<dbReference type="Proteomes" id="UP001205906">
    <property type="component" value="Unassembled WGS sequence"/>
</dbReference>
<evidence type="ECO:0000256" key="1">
    <source>
        <dbReference type="ARBA" id="ARBA00004496"/>
    </source>
</evidence>
<dbReference type="SUPFAM" id="SSF52540">
    <property type="entry name" value="P-loop containing nucleoside triphosphate hydrolases"/>
    <property type="match status" value="1"/>
</dbReference>
<dbReference type="Gene3D" id="3.30.200.20">
    <property type="entry name" value="Phosphorylase Kinase, domain 1"/>
    <property type="match status" value="1"/>
</dbReference>
<dbReference type="PIRSF" id="PIRSF036599">
    <property type="entry name" value="AtpPhos"/>
    <property type="match status" value="1"/>
</dbReference>